<dbReference type="PANTHER" id="PTHR21240:SF28">
    <property type="entry name" value="ISO-OROTATE DECARBOXYLASE (EUROFUNG)"/>
    <property type="match status" value="1"/>
</dbReference>
<dbReference type="Gene3D" id="3.20.20.140">
    <property type="entry name" value="Metal-dependent hydrolases"/>
    <property type="match status" value="1"/>
</dbReference>
<protein>
    <submittedName>
        <fullName evidence="4">Amidohydrolase</fullName>
    </submittedName>
</protein>
<evidence type="ECO:0000256" key="2">
    <source>
        <dbReference type="SAM" id="MobiDB-lite"/>
    </source>
</evidence>
<comment type="caution">
    <text evidence="4">The sequence shown here is derived from an EMBL/GenBank/DDBJ whole genome shotgun (WGS) entry which is preliminary data.</text>
</comment>
<dbReference type="InterPro" id="IPR006680">
    <property type="entry name" value="Amidohydro-rel"/>
</dbReference>
<proteinExistence type="predicted"/>
<organism evidence="4">
    <name type="scientific">Desulfatirhabdium butyrativorans</name>
    <dbReference type="NCBI Taxonomy" id="340467"/>
    <lineage>
        <taxon>Bacteria</taxon>
        <taxon>Pseudomonadati</taxon>
        <taxon>Thermodesulfobacteriota</taxon>
        <taxon>Desulfobacteria</taxon>
        <taxon>Desulfobacterales</taxon>
        <taxon>Desulfatirhabdiaceae</taxon>
        <taxon>Desulfatirhabdium</taxon>
    </lineage>
</organism>
<keyword evidence="1" id="KW-0456">Lyase</keyword>
<dbReference type="CDD" id="cd01292">
    <property type="entry name" value="metallo-dependent_hydrolases"/>
    <property type="match status" value="1"/>
</dbReference>
<dbReference type="EMBL" id="DSUH01000108">
    <property type="protein sequence ID" value="HGU32155.1"/>
    <property type="molecule type" value="Genomic_DNA"/>
</dbReference>
<reference evidence="4" key="1">
    <citation type="journal article" date="2020" name="mSystems">
        <title>Genome- and Community-Level Interaction Insights into Carbon Utilization and Element Cycling Functions of Hydrothermarchaeota in Hydrothermal Sediment.</title>
        <authorList>
            <person name="Zhou Z."/>
            <person name="Liu Y."/>
            <person name="Xu W."/>
            <person name="Pan J."/>
            <person name="Luo Z.H."/>
            <person name="Li M."/>
        </authorList>
    </citation>
    <scope>NUCLEOTIDE SEQUENCE [LARGE SCALE GENOMIC DNA]</scope>
    <source>
        <strain evidence="4">SpSt-477</strain>
    </source>
</reference>
<dbReference type="PANTHER" id="PTHR21240">
    <property type="entry name" value="2-AMINO-3-CARBOXYLMUCONATE-6-SEMIALDEHYDE DECARBOXYLASE"/>
    <property type="match status" value="1"/>
</dbReference>
<gene>
    <name evidence="4" type="ORF">ENS29_04785</name>
</gene>
<dbReference type="GO" id="GO:0016787">
    <property type="term" value="F:hydrolase activity"/>
    <property type="evidence" value="ECO:0007669"/>
    <property type="project" value="UniProtKB-KW"/>
</dbReference>
<feature type="domain" description="Amidohydrolase-related" evidence="3">
    <location>
        <begin position="35"/>
        <end position="300"/>
    </location>
</feature>
<dbReference type="Pfam" id="PF04909">
    <property type="entry name" value="Amidohydro_2"/>
    <property type="match status" value="1"/>
</dbReference>
<evidence type="ECO:0000313" key="4">
    <source>
        <dbReference type="EMBL" id="HGU32155.1"/>
    </source>
</evidence>
<accession>A0A7C4RMQ6</accession>
<dbReference type="InterPro" id="IPR032465">
    <property type="entry name" value="ACMSD"/>
</dbReference>
<dbReference type="GO" id="GO:0016831">
    <property type="term" value="F:carboxy-lyase activity"/>
    <property type="evidence" value="ECO:0007669"/>
    <property type="project" value="InterPro"/>
</dbReference>
<evidence type="ECO:0000256" key="1">
    <source>
        <dbReference type="ARBA" id="ARBA00023239"/>
    </source>
</evidence>
<sequence>MSGRQPDHPALERPLPGWNDPEGHQVPPDFPCVFDAHVHVFPNELFDAVWAWFDQYAWPVRYRMYSEDIIDFLLSRGIQHIVGLQYAHKHGISRSLNRYMAELCARTSALTGLATVFPGEKGAKRILKEGFRLGLKGVKLHAHVQCFDMESPAMIEVYEVCAENDMPLLMHVGREPKSSAYPCDPYFLCEASKLRQVLKDFPTLRICVPHLGADEFDAYRDMLERFDNLWLDTTMMLGGYFPMRNIPSPSELRWDRILYGSDFPNIPYAWDRELKAIAGMGLEPIVRDSLLYRNAMEFFSIGC</sequence>
<dbReference type="AlphaFoldDB" id="A0A7C4RMQ6"/>
<feature type="region of interest" description="Disordered" evidence="2">
    <location>
        <begin position="1"/>
        <end position="20"/>
    </location>
</feature>
<feature type="compositionally biased region" description="Basic and acidic residues" evidence="2">
    <location>
        <begin position="1"/>
        <end position="11"/>
    </location>
</feature>
<dbReference type="SUPFAM" id="SSF51556">
    <property type="entry name" value="Metallo-dependent hydrolases"/>
    <property type="match status" value="1"/>
</dbReference>
<evidence type="ECO:0000259" key="3">
    <source>
        <dbReference type="Pfam" id="PF04909"/>
    </source>
</evidence>
<dbReference type="GO" id="GO:0019748">
    <property type="term" value="P:secondary metabolic process"/>
    <property type="evidence" value="ECO:0007669"/>
    <property type="project" value="TreeGrafter"/>
</dbReference>
<keyword evidence="4" id="KW-0378">Hydrolase</keyword>
<name>A0A7C4RMQ6_9BACT</name>
<dbReference type="GO" id="GO:0005737">
    <property type="term" value="C:cytoplasm"/>
    <property type="evidence" value="ECO:0007669"/>
    <property type="project" value="TreeGrafter"/>
</dbReference>
<dbReference type="InterPro" id="IPR032466">
    <property type="entry name" value="Metal_Hydrolase"/>
</dbReference>